<evidence type="ECO:0000313" key="2">
    <source>
        <dbReference type="EMBL" id="VDG73398.1"/>
    </source>
</evidence>
<name>A0ABY6SYN8_9CLOT</name>
<evidence type="ECO:0000256" key="1">
    <source>
        <dbReference type="SAM" id="Coils"/>
    </source>
</evidence>
<accession>A0ABY6SYN8</accession>
<evidence type="ECO:0000313" key="3">
    <source>
        <dbReference type="Proteomes" id="UP000277570"/>
    </source>
</evidence>
<keyword evidence="1" id="KW-0175">Coiled coil</keyword>
<organism evidence="2 3">
    <name type="scientific">Clostridium carnis</name>
    <dbReference type="NCBI Taxonomy" id="1530"/>
    <lineage>
        <taxon>Bacteria</taxon>
        <taxon>Bacillati</taxon>
        <taxon>Bacillota</taxon>
        <taxon>Clostridia</taxon>
        <taxon>Eubacteriales</taxon>
        <taxon>Clostridiaceae</taxon>
        <taxon>Clostridium</taxon>
    </lineage>
</organism>
<protein>
    <submittedName>
        <fullName evidence="2">Transcriptional regulator</fullName>
    </submittedName>
</protein>
<proteinExistence type="predicted"/>
<dbReference type="Proteomes" id="UP000277570">
    <property type="component" value="Unassembled WGS sequence"/>
</dbReference>
<reference evidence="2 3" key="1">
    <citation type="submission" date="2018-11" db="EMBL/GenBank/DDBJ databases">
        <authorList>
            <consortium name="Pathogen Informatics"/>
        </authorList>
    </citation>
    <scope>NUCLEOTIDE SEQUENCE [LARGE SCALE GENOMIC DNA]</scope>
    <source>
        <strain evidence="2 3">NCTC10913</strain>
    </source>
</reference>
<dbReference type="EMBL" id="UYIN01000020">
    <property type="protein sequence ID" value="VDG73398.1"/>
    <property type="molecule type" value="Genomic_DNA"/>
</dbReference>
<feature type="coiled-coil region" evidence="1">
    <location>
        <begin position="79"/>
        <end position="121"/>
    </location>
</feature>
<gene>
    <name evidence="2" type="ORF">NCTC10913_03733</name>
</gene>
<dbReference type="RefSeq" id="WP_243123132.1">
    <property type="nucleotide sequence ID" value="NZ_UYIN01000020.1"/>
</dbReference>
<comment type="caution">
    <text evidence="2">The sequence shown here is derived from an EMBL/GenBank/DDBJ whole genome shotgun (WGS) entry which is preliminary data.</text>
</comment>
<sequence length="199" mass="22832">MDTIENELKELILSKYKSLREFTLKIEMPYSTLDTILKRGVDKANIINILKICNELNISADKLAIGIIEYINTKNNITNNNLSKEETTLLENYNKLNELGKKEANKRVAELTEINRYLNNTTDEISATIDNVTNVDFNSNSADDDEEVFVPYKSLDEIDGCNAAHADDLTDEEKAIADQIILDDINEERFKEWKKKHNK</sequence>
<keyword evidence="3" id="KW-1185">Reference proteome</keyword>